<reference evidence="8" key="1">
    <citation type="journal article" date="2017" name="bioRxiv">
        <title>Comparative analysis of the genomes of Stylophora pistillata and Acropora digitifera provides evidence for extensive differences between species of corals.</title>
        <authorList>
            <person name="Voolstra C.R."/>
            <person name="Li Y."/>
            <person name="Liew Y.J."/>
            <person name="Baumgarten S."/>
            <person name="Zoccola D."/>
            <person name="Flot J.-F."/>
            <person name="Tambutte S."/>
            <person name="Allemand D."/>
            <person name="Aranda M."/>
        </authorList>
    </citation>
    <scope>NUCLEOTIDE SEQUENCE [LARGE SCALE GENOMIC DNA]</scope>
</reference>
<feature type="domain" description="F5/8 type C" evidence="6">
    <location>
        <begin position="1542"/>
        <end position="1696"/>
    </location>
</feature>
<dbReference type="Gene3D" id="2.60.120.290">
    <property type="entry name" value="Spermadhesin, CUB domain"/>
    <property type="match status" value="1"/>
</dbReference>
<feature type="domain" description="F5/8 type C" evidence="6">
    <location>
        <begin position="753"/>
        <end position="905"/>
    </location>
</feature>
<evidence type="ECO:0000256" key="1">
    <source>
        <dbReference type="ARBA" id="ARBA00023157"/>
    </source>
</evidence>
<dbReference type="OrthoDB" id="10046852at2759"/>
<dbReference type="SUPFAM" id="SSF49854">
    <property type="entry name" value="Spermadhesin, CUB domain"/>
    <property type="match status" value="1"/>
</dbReference>
<evidence type="ECO:0000313" key="7">
    <source>
        <dbReference type="EMBL" id="PFX33162.1"/>
    </source>
</evidence>
<dbReference type="SUPFAM" id="SSF49785">
    <property type="entry name" value="Galactose-binding domain-like"/>
    <property type="match status" value="12"/>
</dbReference>
<dbReference type="CDD" id="cd00041">
    <property type="entry name" value="CUB"/>
    <property type="match status" value="1"/>
</dbReference>
<evidence type="ECO:0000313" key="8">
    <source>
        <dbReference type="Proteomes" id="UP000225706"/>
    </source>
</evidence>
<feature type="domain" description="F5/8 type C" evidence="6">
    <location>
        <begin position="442"/>
        <end position="597"/>
    </location>
</feature>
<comment type="caution">
    <text evidence="7">The sequence shown here is derived from an EMBL/GenBank/DDBJ whole genome shotgun (WGS) entry which is preliminary data.</text>
</comment>
<feature type="domain" description="F5/8 type C" evidence="6">
    <location>
        <begin position="953"/>
        <end position="1010"/>
    </location>
</feature>
<feature type="domain" description="F5/8 type C" evidence="6">
    <location>
        <begin position="1480"/>
        <end position="1541"/>
    </location>
</feature>
<comment type="caution">
    <text evidence="2">Lacks conserved residue(s) required for the propagation of feature annotation.</text>
</comment>
<dbReference type="STRING" id="50429.A0A2B4SX43"/>
<dbReference type="InterPro" id="IPR000859">
    <property type="entry name" value="CUB_dom"/>
</dbReference>
<evidence type="ECO:0000256" key="4">
    <source>
        <dbReference type="SAM" id="Phobius"/>
    </source>
</evidence>
<dbReference type="InterPro" id="IPR039477">
    <property type="entry name" value="ILEI/PANDER_dom"/>
</dbReference>
<proteinExistence type="predicted"/>
<accession>A0A2B4SX43</accession>
<dbReference type="FunFam" id="2.60.120.260:FF:000016">
    <property type="entry name" value="Contactin-associated protein-like 4 isoform 1"/>
    <property type="match status" value="7"/>
</dbReference>
<dbReference type="InterPro" id="IPR000421">
    <property type="entry name" value="FA58C"/>
</dbReference>
<dbReference type="PROSITE" id="PS50022">
    <property type="entry name" value="FA58C_3"/>
    <property type="match status" value="12"/>
</dbReference>
<dbReference type="Pfam" id="PF00754">
    <property type="entry name" value="F5_F8_type_C"/>
    <property type="match status" value="10"/>
</dbReference>
<dbReference type="FunFam" id="2.60.120.290:FF:000005">
    <property type="entry name" value="Procollagen C-endopeptidase enhancer 1"/>
    <property type="match status" value="1"/>
</dbReference>
<feature type="domain" description="CUB" evidence="5">
    <location>
        <begin position="314"/>
        <end position="427"/>
    </location>
</feature>
<feature type="region of interest" description="Disordered" evidence="3">
    <location>
        <begin position="2237"/>
        <end position="2265"/>
    </location>
</feature>
<dbReference type="PROSITE" id="PS01180">
    <property type="entry name" value="CUB"/>
    <property type="match status" value="1"/>
</dbReference>
<feature type="domain" description="F5/8 type C" evidence="6">
    <location>
        <begin position="1699"/>
        <end position="1852"/>
    </location>
</feature>
<keyword evidence="4" id="KW-0812">Transmembrane</keyword>
<dbReference type="InterPro" id="IPR008979">
    <property type="entry name" value="Galactose-bd-like_sf"/>
</dbReference>
<feature type="disulfide bond" evidence="2">
    <location>
        <begin position="314"/>
        <end position="341"/>
    </location>
</feature>
<feature type="compositionally biased region" description="Low complexity" evidence="3">
    <location>
        <begin position="2237"/>
        <end position="2252"/>
    </location>
</feature>
<dbReference type="Pfam" id="PF15711">
    <property type="entry name" value="ILEI"/>
    <property type="match status" value="1"/>
</dbReference>
<organism evidence="7 8">
    <name type="scientific">Stylophora pistillata</name>
    <name type="common">Smooth cauliflower coral</name>
    <dbReference type="NCBI Taxonomy" id="50429"/>
    <lineage>
        <taxon>Eukaryota</taxon>
        <taxon>Metazoa</taxon>
        <taxon>Cnidaria</taxon>
        <taxon>Anthozoa</taxon>
        <taxon>Hexacorallia</taxon>
        <taxon>Scleractinia</taxon>
        <taxon>Astrocoeniina</taxon>
        <taxon>Pocilloporidae</taxon>
        <taxon>Stylophora</taxon>
    </lineage>
</organism>
<dbReference type="Pfam" id="PF00431">
    <property type="entry name" value="CUB"/>
    <property type="match status" value="1"/>
</dbReference>
<gene>
    <name evidence="7" type="primary">Nrp2</name>
    <name evidence="7" type="ORF">AWC38_SpisGene2013</name>
</gene>
<sequence length="2327" mass="260948">MATFVDNSSLDVRERNSMAITLNINTESHTVRSRPTLKLVERFENGSVRGLYERSIYERSFTSEPSIEKYQAKPVISNELSHIMFTCKQNRVFSRDREPSRMPEATLKRLRRKGRKLKEFVYERIRPSIPKSSWLRRYVWVRRVTKNDSSVKASPIDVYIKSEGCDDPGKTPNTCGIAYIKVNGKDYSRHGRGHNVVVVDGATGVILASKVFDTHGKRYAGDNLRDYLNSIKGNKIFLVAVQDEGYKYSSSAINALKRLGASGSVRGSHRSSFAFVGYAGTGQQAWVKQKQNERYRGPSEITQNIPLSSRDYKCQNRTLQGDNGVIYSPNYPERYPDGQYCMWKIMLNASYQVALMFTHFSLQSENNTDAVCVYDGTNQTGKELGVFYGGQPPPKNGIYSSSNSLLVIFRSDKNGSFYGFQASYSSVKCSGKSLFIDTLQNIFAGARGMESGAISDARITASSRMNNNSTPKQARLNFIEHGSKQGGWSSLVNDRNQWLQVDLGSYTTVTGVATQGRNSTKFQQWIKSFTLQFSFDGVIFQLYKEPGKISAKVLYGNQDSDTVVYNKLISPITARYIRVLPFTWHNHISFRMELYGCRGCSSPLGMESQVISDTQITASTQFNDDYSAKFARLKLGGWLAGRADYEAWLTVDLGTFSTVTSVATQGVKGKYSWQKYWTVSYNLQYSNDGKAFHFYKEPGETLPKVFNGNLDYQSIVSKKLKESITARYIRFKPLRWNSYRVGMRAEIYGCLECAFPLGMENSSISDAQITASSQLDGNHSAKQGRLHFQAGGNKAGGWSALTNDTDQWLQVDFGSHTRVTQVATQGMNGVDEWVTRYKLQYSDNGVTYKFYQKTGDTAVTELRGNRDRDEVVYNTLRPPLKALYVRIMPTKWNKHISMRIELFGCPDRISPVGMESGLISDGQLSASSQLDDNHAPQRARLNTKISGIKQGGWLPLTNDRDQWLQMFTGNSDSETAVYNILKPPITTRYIRILPIAWYTSIAMRIEIYGCTVCNTPLGMESGAIKDSQITASTQWDDNHATSRARLNFKLTGVKRGAWSSRVVDEKQWLQVDLGSYTTVTGVATQGRNGHWPGQWVTKYRLQYSNDGVNFHFYKEKSDNSFKLFDGNQDTDKIVYHKLARQITARYIRFIPVAYSGHIAMRVEIYGCEGCFSPLGMEDGMITDIQVSSSSRLDDNHSPSQARLNFKEEGNKAGGWSAQINDKNQWLQVDLGSYTRVTRVATQGLNANDEWVTKYKLQYSDDGKKFQYYRQQGDNLWTVLNGNKRSDAVAYNNLNPPITARFIRFIPTGWHNKISMRTEIYGCPACMTSLGMESEAIEDAQISASSHLDGNHSAIQGRLHLKRNDQKQGGWSALTNDRNQWLQVDLNAFARVTVVATQGRHGFKEWVTKYSLQYSDDGVTFTLYKESDSSSGKVFKGNTDSDTVVHNTLTPPVVTRYIRFKPAEWHNRISMRIEIYGCSGCINPLGMAFGSISDIQITASSQLDGNHSASQARLHFRADGYKVGGWSALTNDRNQWLQVDFGCVAPLGMDSGAITDAQISTSLELDDNHAARQGRLHYKNVFGTSGSWTSPKNDLNQWFQVDLGQYTTVTGIATQGRPNPQLDQYVTAYKLQYSDDGVSFQFYKEAPLEAEKVFRGNKDRETVVYNEIRQPIRARYIRIRPVSWNQPISIRVEIYGCPGCVTPLGMESKSISDAQISASSQLDDDHAPKQARLHIQAAIKGKSRGWSARKNDLYQWFQVDLGSKTIVTRVATQGIDGLDEWVTKYRIQFGYSGINFQFYKKAEHSSAQVFDGNQDSTTVVVNKLTDVTRARFIRPLPIEWHKHISMRIEIYGCPDCIAPLGMESGNIAVSKITASSILDDKSPPSQSRLNYKADGDFGGGWSAHTNNASQFLQVDLGAYTRVTRVATQGRNGYDQWATKYKVEYGEDGQSFRVYKLSNTSVARVFTGNQNSDAVVYNSLTPPITTRFIRLIPLEWHNHISMRIEVFGCPGCAAALGMENKEIPDANIIVSSQLDGDHGAKKARLNWKVGGVKGGGWSALNNNFNQWLQVNIGYNSQVTGVATQGMNGNDQWVSRYWIQYSSDGVTFEFYNSTEDSSAKVFYGNKNSDTVVHNSLSPPIIARYIRLIPVEWHNHISMRAEIYGCPEGTLRLELEPLVHPKSSFALSEGQIAMECMSAGGKNMAARLRTRSTSSFGPEKPRLAELLSIRLDQARRVVTDSPTVPAPETTTEASTVRGAGTPTGNKGKRKPEGVNILAVVLPVVLSIILIAALGVFYWKRRAQKYVDIKSVSFQTGTNELNYSLNRIYDDG</sequence>
<dbReference type="Gene3D" id="2.60.120.260">
    <property type="entry name" value="Galactose-binding domain-like"/>
    <property type="match status" value="13"/>
</dbReference>
<dbReference type="Proteomes" id="UP000225706">
    <property type="component" value="Unassembled WGS sequence"/>
</dbReference>
<dbReference type="PROSITE" id="PS01285">
    <property type="entry name" value="FA58C_1"/>
    <property type="match status" value="8"/>
</dbReference>
<keyword evidence="4" id="KW-1133">Transmembrane helix</keyword>
<name>A0A2B4SX43_STYPI</name>
<dbReference type="InterPro" id="IPR035914">
    <property type="entry name" value="Sperma_CUB_dom_sf"/>
</dbReference>
<dbReference type="PROSITE" id="PS52031">
    <property type="entry name" value="GG_LECTIN"/>
    <property type="match status" value="1"/>
</dbReference>
<dbReference type="PROSITE" id="PS01286">
    <property type="entry name" value="FA58C_2"/>
    <property type="match status" value="8"/>
</dbReference>
<keyword evidence="8" id="KW-1185">Reference proteome</keyword>
<feature type="domain" description="F5/8 type C" evidence="6">
    <location>
        <begin position="600"/>
        <end position="750"/>
    </location>
</feature>
<dbReference type="PANTHER" id="PTHR24543:SF325">
    <property type="entry name" value="F5_8 TYPE C DOMAIN-CONTAINING PROTEIN"/>
    <property type="match status" value="1"/>
</dbReference>
<dbReference type="FunFam" id="2.60.120.260:FF:000002">
    <property type="entry name" value="Coagulation factor VIII"/>
    <property type="match status" value="3"/>
</dbReference>
<feature type="domain" description="F5/8 type C" evidence="6">
    <location>
        <begin position="1324"/>
        <end position="1477"/>
    </location>
</feature>
<feature type="domain" description="F5/8 type C" evidence="6">
    <location>
        <begin position="2010"/>
        <end position="2162"/>
    </location>
</feature>
<dbReference type="EMBL" id="LSMT01000015">
    <property type="protein sequence ID" value="PFX33162.1"/>
    <property type="molecule type" value="Genomic_DNA"/>
</dbReference>
<feature type="domain" description="F5/8 type C" evidence="6">
    <location>
        <begin position="1013"/>
        <end position="1167"/>
    </location>
</feature>
<feature type="domain" description="F5/8 type C" evidence="6">
    <location>
        <begin position="1855"/>
        <end position="2007"/>
    </location>
</feature>
<evidence type="ECO:0000256" key="2">
    <source>
        <dbReference type="PROSITE-ProRule" id="PRU00059"/>
    </source>
</evidence>
<dbReference type="CDD" id="cd00057">
    <property type="entry name" value="FA58C"/>
    <property type="match status" value="10"/>
</dbReference>
<keyword evidence="4" id="KW-0472">Membrane</keyword>
<keyword evidence="1 2" id="KW-1015">Disulfide bond</keyword>
<evidence type="ECO:0000259" key="6">
    <source>
        <dbReference type="PROSITE" id="PS50022"/>
    </source>
</evidence>
<feature type="domain" description="F5/8 type C" evidence="6">
    <location>
        <begin position="1170"/>
        <end position="1322"/>
    </location>
</feature>
<dbReference type="PANTHER" id="PTHR24543">
    <property type="entry name" value="MULTICOPPER OXIDASE-RELATED"/>
    <property type="match status" value="1"/>
</dbReference>
<feature type="transmembrane region" description="Helical" evidence="4">
    <location>
        <begin position="2272"/>
        <end position="2294"/>
    </location>
</feature>
<dbReference type="SMART" id="SM00042">
    <property type="entry name" value="CUB"/>
    <property type="match status" value="1"/>
</dbReference>
<protein>
    <submittedName>
        <fullName evidence="7">Neuropilin-2</fullName>
    </submittedName>
</protein>
<dbReference type="SMART" id="SM00231">
    <property type="entry name" value="FA58C"/>
    <property type="match status" value="11"/>
</dbReference>
<evidence type="ECO:0000256" key="3">
    <source>
        <dbReference type="SAM" id="MobiDB-lite"/>
    </source>
</evidence>
<evidence type="ECO:0000259" key="5">
    <source>
        <dbReference type="PROSITE" id="PS01180"/>
    </source>
</evidence>